<evidence type="ECO:0000256" key="11">
    <source>
        <dbReference type="NCBIfam" id="TIGR00560"/>
    </source>
</evidence>
<dbReference type="InterPro" id="IPR043130">
    <property type="entry name" value="CDP-OH_PTrfase_TM_dom"/>
</dbReference>
<proteinExistence type="inferred from homology"/>
<evidence type="ECO:0000256" key="9">
    <source>
        <dbReference type="ARBA" id="ARBA00023209"/>
    </source>
</evidence>
<gene>
    <name evidence="14" type="primary">pgsA</name>
    <name evidence="14" type="ORF">QEG99_00810</name>
</gene>
<dbReference type="NCBIfam" id="TIGR00560">
    <property type="entry name" value="pgsA"/>
    <property type="match status" value="1"/>
</dbReference>
<protein>
    <recommendedName>
        <fullName evidence="11">CDP-diacylglycerol--glycerol-3-phosphate 3-phosphatidyltransferase</fullName>
        <ecNumber evidence="11">2.7.8.5</ecNumber>
    </recommendedName>
</protein>
<evidence type="ECO:0000256" key="5">
    <source>
        <dbReference type="ARBA" id="ARBA00022692"/>
    </source>
</evidence>
<feature type="transmembrane region" description="Helical" evidence="13">
    <location>
        <begin position="86"/>
        <end position="111"/>
    </location>
</feature>
<feature type="transmembrane region" description="Helical" evidence="13">
    <location>
        <begin position="42"/>
        <end position="66"/>
    </location>
</feature>
<dbReference type="PANTHER" id="PTHR14269:SF62">
    <property type="entry name" value="CDP-DIACYLGLYCEROL--GLYCEROL-3-PHOSPHATE 3-PHOSPHATIDYLTRANSFERASE 1, CHLOROPLASTIC"/>
    <property type="match status" value="1"/>
</dbReference>
<accession>A0ABY8LU98</accession>
<dbReference type="InterPro" id="IPR000462">
    <property type="entry name" value="CDP-OH_P_trans"/>
</dbReference>
<dbReference type="Proteomes" id="UP001179842">
    <property type="component" value="Chromosome"/>
</dbReference>
<reference evidence="14" key="1">
    <citation type="submission" date="2023-04" db="EMBL/GenBank/DDBJ databases">
        <title>Completed genome of Mycoplasma lagogenitalium type strain 12MS.</title>
        <authorList>
            <person name="Spergser J."/>
        </authorList>
    </citation>
    <scope>NUCLEOTIDE SEQUENCE</scope>
    <source>
        <strain evidence="14">12MS</strain>
    </source>
</reference>
<sequence length="210" mass="24568">MKNKNLPNYLTLLRIVLWVPFLIILAIYYTSVSFQPTVKEYYWMNILAVFIFILAMITDFLDGHLARKYDNVSNFGKLFDPIADKLMTSTALIFLAAIGFTEIWIVVIFIARDIVVDGCRNLAARENKKIAASIWGKLKTLFQSFAIPLIFILGPILRWTDFYWPVFYWILNVPVILALFLSLLSGYFYIKDLNHLIRLKEKNTKNRRKK</sequence>
<keyword evidence="8 13" id="KW-0472">Membrane</keyword>
<feature type="transmembrane region" description="Helical" evidence="13">
    <location>
        <begin position="12"/>
        <end position="30"/>
    </location>
</feature>
<keyword evidence="3" id="KW-0444">Lipid biosynthesis</keyword>
<organism evidence="14 15">
    <name type="scientific">Mesomycoplasma lagogenitalium</name>
    <dbReference type="NCBI Taxonomy" id="171286"/>
    <lineage>
        <taxon>Bacteria</taxon>
        <taxon>Bacillati</taxon>
        <taxon>Mycoplasmatota</taxon>
        <taxon>Mycoplasmoidales</taxon>
        <taxon>Metamycoplasmataceae</taxon>
        <taxon>Mesomycoplasma</taxon>
    </lineage>
</organism>
<keyword evidence="7" id="KW-0443">Lipid metabolism</keyword>
<keyword evidence="10" id="KW-1208">Phospholipid metabolism</keyword>
<evidence type="ECO:0000256" key="8">
    <source>
        <dbReference type="ARBA" id="ARBA00023136"/>
    </source>
</evidence>
<evidence type="ECO:0000313" key="15">
    <source>
        <dbReference type="Proteomes" id="UP001179842"/>
    </source>
</evidence>
<evidence type="ECO:0000256" key="13">
    <source>
        <dbReference type="SAM" id="Phobius"/>
    </source>
</evidence>
<dbReference type="InterPro" id="IPR048254">
    <property type="entry name" value="CDP_ALCOHOL_P_TRANSF_CS"/>
</dbReference>
<dbReference type="PROSITE" id="PS00379">
    <property type="entry name" value="CDP_ALCOHOL_P_TRANSF"/>
    <property type="match status" value="1"/>
</dbReference>
<dbReference type="PANTHER" id="PTHR14269">
    <property type="entry name" value="CDP-DIACYLGLYCEROL--GLYCEROL-3-PHOSPHATE 3-PHOSPHATIDYLTRANSFERASE-RELATED"/>
    <property type="match status" value="1"/>
</dbReference>
<dbReference type="EC" id="2.7.8.5" evidence="11"/>
<feature type="transmembrane region" description="Helical" evidence="13">
    <location>
        <begin position="166"/>
        <end position="190"/>
    </location>
</feature>
<evidence type="ECO:0000256" key="12">
    <source>
        <dbReference type="RuleBase" id="RU003750"/>
    </source>
</evidence>
<evidence type="ECO:0000256" key="3">
    <source>
        <dbReference type="ARBA" id="ARBA00022516"/>
    </source>
</evidence>
<dbReference type="PIRSF" id="PIRSF000847">
    <property type="entry name" value="Phos_ph_gly_syn"/>
    <property type="match status" value="1"/>
</dbReference>
<name>A0ABY8LU98_9BACT</name>
<keyword evidence="9" id="KW-0594">Phospholipid biosynthesis</keyword>
<dbReference type="Pfam" id="PF01066">
    <property type="entry name" value="CDP-OH_P_transf"/>
    <property type="match status" value="1"/>
</dbReference>
<feature type="transmembrane region" description="Helical" evidence="13">
    <location>
        <begin position="141"/>
        <end position="160"/>
    </location>
</feature>
<evidence type="ECO:0000256" key="10">
    <source>
        <dbReference type="ARBA" id="ARBA00023264"/>
    </source>
</evidence>
<dbReference type="EMBL" id="CP122979">
    <property type="protein sequence ID" value="WGI36815.1"/>
    <property type="molecule type" value="Genomic_DNA"/>
</dbReference>
<dbReference type="InterPro" id="IPR050324">
    <property type="entry name" value="CDP-alcohol_PTase-I"/>
</dbReference>
<evidence type="ECO:0000256" key="6">
    <source>
        <dbReference type="ARBA" id="ARBA00022989"/>
    </source>
</evidence>
<keyword evidence="5 13" id="KW-0812">Transmembrane</keyword>
<keyword evidence="15" id="KW-1185">Reference proteome</keyword>
<dbReference type="InterPro" id="IPR004570">
    <property type="entry name" value="Phosphatidylglycerol_P_synth"/>
</dbReference>
<comment type="subcellular location">
    <subcellularLocation>
        <location evidence="1">Membrane</location>
        <topology evidence="1">Multi-pass membrane protein</topology>
    </subcellularLocation>
</comment>
<evidence type="ECO:0000256" key="2">
    <source>
        <dbReference type="ARBA" id="ARBA00010441"/>
    </source>
</evidence>
<evidence type="ECO:0000256" key="7">
    <source>
        <dbReference type="ARBA" id="ARBA00023098"/>
    </source>
</evidence>
<dbReference type="RefSeq" id="WP_280102118.1">
    <property type="nucleotide sequence ID" value="NZ_CP122979.1"/>
</dbReference>
<evidence type="ECO:0000256" key="4">
    <source>
        <dbReference type="ARBA" id="ARBA00022679"/>
    </source>
</evidence>
<comment type="similarity">
    <text evidence="2 12">Belongs to the CDP-alcohol phosphatidyltransferase class-I family.</text>
</comment>
<dbReference type="Gene3D" id="1.20.120.1760">
    <property type="match status" value="1"/>
</dbReference>
<evidence type="ECO:0000313" key="14">
    <source>
        <dbReference type="EMBL" id="WGI36815.1"/>
    </source>
</evidence>
<evidence type="ECO:0000256" key="1">
    <source>
        <dbReference type="ARBA" id="ARBA00004141"/>
    </source>
</evidence>
<keyword evidence="6 13" id="KW-1133">Transmembrane helix</keyword>
<dbReference type="GO" id="GO:0008444">
    <property type="term" value="F:CDP-diacylglycerol-glycerol-3-phosphate 3-phosphatidyltransferase activity"/>
    <property type="evidence" value="ECO:0007669"/>
    <property type="project" value="UniProtKB-EC"/>
</dbReference>
<keyword evidence="4 12" id="KW-0808">Transferase</keyword>